<gene>
    <name evidence="1" type="ORF">Pint_17213</name>
</gene>
<organism evidence="1 2">
    <name type="scientific">Pistacia integerrima</name>
    <dbReference type="NCBI Taxonomy" id="434235"/>
    <lineage>
        <taxon>Eukaryota</taxon>
        <taxon>Viridiplantae</taxon>
        <taxon>Streptophyta</taxon>
        <taxon>Embryophyta</taxon>
        <taxon>Tracheophyta</taxon>
        <taxon>Spermatophyta</taxon>
        <taxon>Magnoliopsida</taxon>
        <taxon>eudicotyledons</taxon>
        <taxon>Gunneridae</taxon>
        <taxon>Pentapetalae</taxon>
        <taxon>rosids</taxon>
        <taxon>malvids</taxon>
        <taxon>Sapindales</taxon>
        <taxon>Anacardiaceae</taxon>
        <taxon>Pistacia</taxon>
    </lineage>
</organism>
<evidence type="ECO:0000313" key="1">
    <source>
        <dbReference type="EMBL" id="KAJ0042828.1"/>
    </source>
</evidence>
<protein>
    <submittedName>
        <fullName evidence="1">Uncharacterized protein</fullName>
    </submittedName>
</protein>
<name>A0ACC0YYK9_9ROSI</name>
<accession>A0ACC0YYK9</accession>
<sequence>MPSKISCGSSHTAVIGTIEPPGLSCRCWLAPTVAKRVYDPCPMDASAKLVYKTANCIFDGVLHKLDPILHGGGLKELSDAVKARMAILCQWQCPPLQLPFWYSSALWWLMPSHFI</sequence>
<keyword evidence="2" id="KW-1185">Reference proteome</keyword>
<dbReference type="EMBL" id="CM047739">
    <property type="protein sequence ID" value="KAJ0042828.1"/>
    <property type="molecule type" value="Genomic_DNA"/>
</dbReference>
<comment type="caution">
    <text evidence="1">The sequence shown here is derived from an EMBL/GenBank/DDBJ whole genome shotgun (WGS) entry which is preliminary data.</text>
</comment>
<reference evidence="2" key="1">
    <citation type="journal article" date="2023" name="G3 (Bethesda)">
        <title>Genome assembly and association tests identify interacting loci associated with vigor, precocity, and sex in interspecific pistachio rootstocks.</title>
        <authorList>
            <person name="Palmer W."/>
            <person name="Jacygrad E."/>
            <person name="Sagayaradj S."/>
            <person name="Cavanaugh K."/>
            <person name="Han R."/>
            <person name="Bertier L."/>
            <person name="Beede B."/>
            <person name="Kafkas S."/>
            <person name="Golino D."/>
            <person name="Preece J."/>
            <person name="Michelmore R."/>
        </authorList>
    </citation>
    <scope>NUCLEOTIDE SEQUENCE [LARGE SCALE GENOMIC DNA]</scope>
</reference>
<evidence type="ECO:0000313" key="2">
    <source>
        <dbReference type="Proteomes" id="UP001163603"/>
    </source>
</evidence>
<proteinExistence type="predicted"/>
<dbReference type="Proteomes" id="UP001163603">
    <property type="component" value="Chromosome 4"/>
</dbReference>